<gene>
    <name evidence="1" type="ORF">LIER_23975</name>
</gene>
<evidence type="ECO:0000313" key="2">
    <source>
        <dbReference type="Proteomes" id="UP001454036"/>
    </source>
</evidence>
<keyword evidence="2" id="KW-1185">Reference proteome</keyword>
<protein>
    <submittedName>
        <fullName evidence="1">Uncharacterized protein</fullName>
    </submittedName>
</protein>
<dbReference type="EMBL" id="BAABME010006870">
    <property type="protein sequence ID" value="GAA0169504.1"/>
    <property type="molecule type" value="Genomic_DNA"/>
</dbReference>
<name>A0AAV3QZH0_LITER</name>
<evidence type="ECO:0000313" key="1">
    <source>
        <dbReference type="EMBL" id="GAA0169504.1"/>
    </source>
</evidence>
<dbReference type="AlphaFoldDB" id="A0AAV3QZH0"/>
<accession>A0AAV3QZH0</accession>
<reference evidence="1 2" key="1">
    <citation type="submission" date="2024-01" db="EMBL/GenBank/DDBJ databases">
        <title>The complete chloroplast genome sequence of Lithospermum erythrorhizon: insights into the phylogenetic relationship among Boraginaceae species and the maternal lineages of purple gromwells.</title>
        <authorList>
            <person name="Okada T."/>
            <person name="Watanabe K."/>
        </authorList>
    </citation>
    <scope>NUCLEOTIDE SEQUENCE [LARGE SCALE GENOMIC DNA]</scope>
</reference>
<organism evidence="1 2">
    <name type="scientific">Lithospermum erythrorhizon</name>
    <name type="common">Purple gromwell</name>
    <name type="synonym">Lithospermum officinale var. erythrorhizon</name>
    <dbReference type="NCBI Taxonomy" id="34254"/>
    <lineage>
        <taxon>Eukaryota</taxon>
        <taxon>Viridiplantae</taxon>
        <taxon>Streptophyta</taxon>
        <taxon>Embryophyta</taxon>
        <taxon>Tracheophyta</taxon>
        <taxon>Spermatophyta</taxon>
        <taxon>Magnoliopsida</taxon>
        <taxon>eudicotyledons</taxon>
        <taxon>Gunneridae</taxon>
        <taxon>Pentapetalae</taxon>
        <taxon>asterids</taxon>
        <taxon>lamiids</taxon>
        <taxon>Boraginales</taxon>
        <taxon>Boraginaceae</taxon>
        <taxon>Boraginoideae</taxon>
        <taxon>Lithospermeae</taxon>
        <taxon>Lithospermum</taxon>
    </lineage>
</organism>
<proteinExistence type="predicted"/>
<comment type="caution">
    <text evidence="1">The sequence shown here is derived from an EMBL/GenBank/DDBJ whole genome shotgun (WGS) entry which is preliminary data.</text>
</comment>
<sequence>MAHSVVCDHIISQAKDHHFLAVNAILSYECSLLNILLSHEYLVISSEGIQKVHHFVPCIGVHQPITIKKRVTILRTGLIDAVPFSLGTSTTFSIQVGNNNQRIRSAPRTYPPPPGWLPPTLPKRFSSYASWVCSVDQRITNEPL</sequence>
<dbReference type="Proteomes" id="UP001454036">
    <property type="component" value="Unassembled WGS sequence"/>
</dbReference>